<dbReference type="RefSeq" id="WP_034652791.1">
    <property type="nucleotide sequence ID" value="NZ_BCVB01000005.1"/>
</dbReference>
<reference evidence="1 2" key="1">
    <citation type="journal article" date="2015" name="Genome Announc.">
        <title>Complete genome sequences for 35 biothreat assay-relevant bacillus species.</title>
        <authorList>
            <person name="Johnson S.L."/>
            <person name="Daligault H.E."/>
            <person name="Davenport K.W."/>
            <person name="Jaissle J."/>
            <person name="Frey K.G."/>
            <person name="Ladner J.T."/>
            <person name="Broomall S.M."/>
            <person name="Bishop-Lilly K.A."/>
            <person name="Bruce D.C."/>
            <person name="Gibbons H.S."/>
            <person name="Coyne S.R."/>
            <person name="Lo C.C."/>
            <person name="Meincke L."/>
            <person name="Munk A.C."/>
            <person name="Koroleva G.I."/>
            <person name="Rosenzweig C.N."/>
            <person name="Palacios G.F."/>
            <person name="Redden C.L."/>
            <person name="Minogue T.D."/>
            <person name="Chain P.S."/>
        </authorList>
    </citation>
    <scope>NUCLEOTIDE SEQUENCE [LARGE SCALE GENOMIC DNA]</scope>
    <source>
        <strain evidence="2">ATCC 14581 / DSM 32 / JCM 2506 / NBRC 15308 / NCIMB 9376 / NCTC 10342 / NRRL B-14308 / VKM B-512</strain>
    </source>
</reference>
<dbReference type="AlphaFoldDB" id="A0A0B6AAU8"/>
<evidence type="ECO:0000313" key="1">
    <source>
        <dbReference type="EMBL" id="AJI22055.1"/>
    </source>
</evidence>
<gene>
    <name evidence="1" type="ORF">BG04_4246</name>
</gene>
<name>A0A0B6AAU8_PRIM2</name>
<dbReference type="Proteomes" id="UP000031829">
    <property type="component" value="Chromosome"/>
</dbReference>
<dbReference type="GeneID" id="93642260"/>
<dbReference type="KEGG" id="bmeg:BG04_4246"/>
<evidence type="ECO:0000313" key="2">
    <source>
        <dbReference type="Proteomes" id="UP000031829"/>
    </source>
</evidence>
<accession>A0A0B6AAU8</accession>
<dbReference type="HOGENOM" id="CLU_1188027_0_0_9"/>
<proteinExistence type="predicted"/>
<organism evidence="1 2">
    <name type="scientific">Priestia megaterium (strain ATCC 14581 / DSM 32 / CCUG 1817 / JCM 2506 / NBRC 15308 / NCIMB 9376 / NCTC 10342 / NRRL B-14308 / VKM B-512 / Ford 19)</name>
    <name type="common">Bacillus megaterium</name>
    <dbReference type="NCBI Taxonomy" id="1348623"/>
    <lineage>
        <taxon>Bacteria</taxon>
        <taxon>Bacillati</taxon>
        <taxon>Bacillota</taxon>
        <taxon>Bacilli</taxon>
        <taxon>Bacillales</taxon>
        <taxon>Bacillaceae</taxon>
        <taxon>Priestia</taxon>
    </lineage>
</organism>
<protein>
    <submittedName>
        <fullName evidence="1">Uncharacterized protein</fullName>
    </submittedName>
</protein>
<dbReference type="EMBL" id="CP009920">
    <property type="protein sequence ID" value="AJI22055.1"/>
    <property type="molecule type" value="Genomic_DNA"/>
</dbReference>
<sequence length="233" mass="26579">MTLINSGTCVGVLYRANAGASCRNGYCVHNGRLVGGVISSNAGTLTVTRSIDNTKLQTYNGILLSHRAVNRTTGQVTQQYLYFRKNQLEKVEVTPYTQYSDPSCQRENHYNIPDIIYPGECVGIRYRIGDEWHIGNGRYLYWTGQVNHCIFDERSQSTNRQFLRQIWYAHWILDPKNERNIIHQKTSRGPGSPRGEHRIYVFKNLLPANGETVLVKAASPVNSASWPFHIIYQ</sequence>